<evidence type="ECO:0000313" key="1">
    <source>
        <dbReference type="EMBL" id="GFT52979.1"/>
    </source>
</evidence>
<dbReference type="EMBL" id="BMAW01112533">
    <property type="protein sequence ID" value="GFT52979.1"/>
    <property type="molecule type" value="Genomic_DNA"/>
</dbReference>
<accession>A0A8X6P8C0</accession>
<dbReference type="Proteomes" id="UP000887013">
    <property type="component" value="Unassembled WGS sequence"/>
</dbReference>
<comment type="caution">
    <text evidence="1">The sequence shown here is derived from an EMBL/GenBank/DDBJ whole genome shotgun (WGS) entry which is preliminary data.</text>
</comment>
<name>A0A8X6P8C0_NEPPI</name>
<reference evidence="1" key="1">
    <citation type="submission" date="2020-08" db="EMBL/GenBank/DDBJ databases">
        <title>Multicomponent nature underlies the extraordinary mechanical properties of spider dragline silk.</title>
        <authorList>
            <person name="Kono N."/>
            <person name="Nakamura H."/>
            <person name="Mori M."/>
            <person name="Yoshida Y."/>
            <person name="Ohtoshi R."/>
            <person name="Malay A.D."/>
            <person name="Moran D.A.P."/>
            <person name="Tomita M."/>
            <person name="Numata K."/>
            <person name="Arakawa K."/>
        </authorList>
    </citation>
    <scope>NUCLEOTIDE SEQUENCE</scope>
</reference>
<sequence length="94" mass="10998">MRLNDEVKPHRRTQIKGCDNSWIVFKANLLDNNIVSFMLTRFLPNMESDSWLMVAVHFTDAKPQLPFMNSSWGMHSFTLDKLPRAIVFKETRAN</sequence>
<evidence type="ECO:0000313" key="2">
    <source>
        <dbReference type="Proteomes" id="UP000887013"/>
    </source>
</evidence>
<organism evidence="1 2">
    <name type="scientific">Nephila pilipes</name>
    <name type="common">Giant wood spider</name>
    <name type="synonym">Nephila maculata</name>
    <dbReference type="NCBI Taxonomy" id="299642"/>
    <lineage>
        <taxon>Eukaryota</taxon>
        <taxon>Metazoa</taxon>
        <taxon>Ecdysozoa</taxon>
        <taxon>Arthropoda</taxon>
        <taxon>Chelicerata</taxon>
        <taxon>Arachnida</taxon>
        <taxon>Araneae</taxon>
        <taxon>Araneomorphae</taxon>
        <taxon>Entelegynae</taxon>
        <taxon>Araneoidea</taxon>
        <taxon>Nephilidae</taxon>
        <taxon>Nephila</taxon>
    </lineage>
</organism>
<gene>
    <name evidence="1" type="ORF">NPIL_616631</name>
</gene>
<dbReference type="AlphaFoldDB" id="A0A8X6P8C0"/>
<protein>
    <submittedName>
        <fullName evidence="1">Uncharacterized protein</fullName>
    </submittedName>
</protein>
<proteinExistence type="predicted"/>
<keyword evidence="2" id="KW-1185">Reference proteome</keyword>